<sequence length="170" mass="18941">MGILDGWSFLAVMMLLRLCFVKRWRVAFSVTITFFMAAVLIMGIGNTYDQRKFYGPERVARLDAIFAFPKMSLGSAGSPAVLLRATLEEDGSYSCKAVTPVTDGFTTMSLQDNDSGESEVFCCRHDVKQDGYLAPLKKENGKLHLLCGTFPFHNEVTIDAPEQFNDFDSL</sequence>
<dbReference type="Proteomes" id="UP000031586">
    <property type="component" value="Unassembled WGS sequence"/>
</dbReference>
<accession>A0A0C1VT25</accession>
<organism evidence="2 3">
    <name type="scientific">Vibrio owensii CAIM 1854 = LMG 25443</name>
    <dbReference type="NCBI Taxonomy" id="1229493"/>
    <lineage>
        <taxon>Bacteria</taxon>
        <taxon>Pseudomonadati</taxon>
        <taxon>Pseudomonadota</taxon>
        <taxon>Gammaproteobacteria</taxon>
        <taxon>Vibrionales</taxon>
        <taxon>Vibrionaceae</taxon>
        <taxon>Vibrio</taxon>
    </lineage>
</organism>
<proteinExistence type="predicted"/>
<gene>
    <name evidence="2" type="ORF">H735_08955</name>
</gene>
<reference evidence="2 3" key="1">
    <citation type="submission" date="2014-07" db="EMBL/GenBank/DDBJ databases">
        <title>Unique and conserved regions in Vibrio harveyi and related species in comparison with the shrimp pathogen Vibrio harveyi CAIM 1792.</title>
        <authorList>
            <person name="Espinoza-Valles I."/>
            <person name="Vora G."/>
            <person name="Leekitcharoenphon P."/>
            <person name="Ussery D."/>
            <person name="Hoj L."/>
            <person name="Gomez-Gil B."/>
        </authorList>
    </citation>
    <scope>NUCLEOTIDE SEQUENCE [LARGE SCALE GENOMIC DNA]</scope>
    <source>
        <strain evidence="3">CAIM 1854 / LMG 25443</strain>
    </source>
</reference>
<keyword evidence="1" id="KW-0812">Transmembrane</keyword>
<feature type="transmembrane region" description="Helical" evidence="1">
    <location>
        <begin position="24"/>
        <end position="44"/>
    </location>
</feature>
<dbReference type="EMBL" id="JPRD01000015">
    <property type="protein sequence ID" value="KIF53068.1"/>
    <property type="molecule type" value="Genomic_DNA"/>
</dbReference>
<dbReference type="PATRIC" id="fig|1229493.5.peg.878"/>
<name>A0A0C1VT25_9VIBR</name>
<dbReference type="RefSeq" id="WP_020194234.1">
    <property type="nucleotide sequence ID" value="NZ_BAOH01000005.1"/>
</dbReference>
<keyword evidence="1" id="KW-1133">Transmembrane helix</keyword>
<dbReference type="AlphaFoldDB" id="A0A0C1VT25"/>
<evidence type="ECO:0000313" key="3">
    <source>
        <dbReference type="Proteomes" id="UP000031586"/>
    </source>
</evidence>
<keyword evidence="1" id="KW-0472">Membrane</keyword>
<evidence type="ECO:0000313" key="2">
    <source>
        <dbReference type="EMBL" id="KIF53068.1"/>
    </source>
</evidence>
<evidence type="ECO:0000256" key="1">
    <source>
        <dbReference type="SAM" id="Phobius"/>
    </source>
</evidence>
<comment type="caution">
    <text evidence="2">The sequence shown here is derived from an EMBL/GenBank/DDBJ whole genome shotgun (WGS) entry which is preliminary data.</text>
</comment>
<protein>
    <submittedName>
        <fullName evidence="2">Uncharacterized protein</fullName>
    </submittedName>
</protein>